<comment type="caution">
    <text evidence="1">The sequence shown here is derived from an EMBL/GenBank/DDBJ whole genome shotgun (WGS) entry which is preliminary data.</text>
</comment>
<keyword evidence="2" id="KW-1185">Reference proteome</keyword>
<evidence type="ECO:0000313" key="1">
    <source>
        <dbReference type="EMBL" id="PHV69978.1"/>
    </source>
</evidence>
<dbReference type="EMBL" id="PEDL01000015">
    <property type="protein sequence ID" value="PHV69978.1"/>
    <property type="molecule type" value="Genomic_DNA"/>
</dbReference>
<dbReference type="Proteomes" id="UP000224460">
    <property type="component" value="Unassembled WGS sequence"/>
</dbReference>
<accession>A0AC61DA84</accession>
<organism evidence="1 2">
    <name type="scientific">Sporanaerobium hydrogeniformans</name>
    <dbReference type="NCBI Taxonomy" id="3072179"/>
    <lineage>
        <taxon>Bacteria</taxon>
        <taxon>Bacillati</taxon>
        <taxon>Bacillota</taxon>
        <taxon>Clostridia</taxon>
        <taxon>Lachnospirales</taxon>
        <taxon>Lachnospiraceae</taxon>
        <taxon>Sporanaerobium</taxon>
    </lineage>
</organism>
<gene>
    <name evidence="1" type="ORF">CS063_12585</name>
</gene>
<protein>
    <submittedName>
        <fullName evidence="1">Uncharacterized protein</fullName>
    </submittedName>
</protein>
<evidence type="ECO:0000313" key="2">
    <source>
        <dbReference type="Proteomes" id="UP000224460"/>
    </source>
</evidence>
<proteinExistence type="predicted"/>
<sequence>MKQLKKYLALGLGIVMASSALVGCGSNSKELSGTNSNQTSTSKQDEKAKDVTIRLYIPFSSQEPANKPTQEIVNQFMEDNPNIKVELEVQTATQYHDKLKTEIASDTLANVFVSWGGSELVEAVKSGKVMDLTEMLEADPEFKDGFLSSALTATNVTYEDIPGLWGMPLSNVAAGFYYNKDLFEKAGVEPPTTWEEMYTVIEKLKAIDTIPISLGGKDGWRVEHLYSQIFYSWNGVGKSKDLANRTMKYTDEGATKPWEVLLKIKDMGGFGPDPASVDFGMEQNLFKTGKAAMNFSLSAFVETFSGADSEIKDVVGFFAAPTFADKPEFTGSIFAGGDCALNVAANQSPEELEASYKLVKALTGKEGQSIYLNSNALLMTRKDLELDPNKVNPLMIEFSTYLEVAKECETDVTNPDPVSAMLNKIRSVATAVINGQLTPEQAGKELDDEIRKNEE</sequence>
<reference evidence="1" key="1">
    <citation type="submission" date="2017-10" db="EMBL/GenBank/DDBJ databases">
        <title>Genome sequence of cellulolytic Lachnospiraceae bacterium XHS1971 isolated from hotspring sediment.</title>
        <authorList>
            <person name="Vasudevan G."/>
            <person name="Joshi A.J."/>
            <person name="Hivarkar S."/>
            <person name="Lanjekar V.B."/>
            <person name="Dhakephalkar P.K."/>
            <person name="Dagar S."/>
        </authorList>
    </citation>
    <scope>NUCLEOTIDE SEQUENCE</scope>
    <source>
        <strain evidence="1">XHS1971</strain>
    </source>
</reference>
<name>A0AC61DA84_9FIRM</name>